<keyword evidence="1" id="KW-0812">Transmembrane</keyword>
<feature type="transmembrane region" description="Helical" evidence="1">
    <location>
        <begin position="20"/>
        <end position="40"/>
    </location>
</feature>
<dbReference type="RefSeq" id="WP_005213997.1">
    <property type="nucleotide sequence ID" value="NZ_KB291650.1"/>
</dbReference>
<dbReference type="OrthoDB" id="2082016at2"/>
<accession>L1QDX8</accession>
<name>L1QDX8_9CLOT</name>
<reference evidence="2 3" key="1">
    <citation type="submission" date="2012-05" db="EMBL/GenBank/DDBJ databases">
        <authorList>
            <person name="Weinstock G."/>
            <person name="Sodergren E."/>
            <person name="Lobos E.A."/>
            <person name="Fulton L."/>
            <person name="Fulton R."/>
            <person name="Courtney L."/>
            <person name="Fronick C."/>
            <person name="O'Laughlin M."/>
            <person name="Godfrey J."/>
            <person name="Wilson R.M."/>
            <person name="Miner T."/>
            <person name="Farmer C."/>
            <person name="Delehaunty K."/>
            <person name="Cordes M."/>
            <person name="Minx P."/>
            <person name="Tomlinson C."/>
            <person name="Chen J."/>
            <person name="Wollam A."/>
            <person name="Pepin K.H."/>
            <person name="Bhonagiri V."/>
            <person name="Zhang X."/>
            <person name="Suruliraj S."/>
            <person name="Warren W."/>
            <person name="Mitreva M."/>
            <person name="Mardis E.R."/>
            <person name="Wilson R.K."/>
        </authorList>
    </citation>
    <scope>NUCLEOTIDE SEQUENCE [LARGE SCALE GENOMIC DNA]</scope>
    <source>
        <strain evidence="2 3">DSM 1785</strain>
    </source>
</reference>
<keyword evidence="3" id="KW-1185">Reference proteome</keyword>
<dbReference type="AlphaFoldDB" id="L1QDX8"/>
<dbReference type="HOGENOM" id="CLU_1400338_0_0_9"/>
<evidence type="ECO:0000313" key="2">
    <source>
        <dbReference type="EMBL" id="EKY26194.1"/>
    </source>
</evidence>
<keyword evidence="1" id="KW-1133">Transmembrane helix</keyword>
<organism evidence="2 3">
    <name type="scientific">Clostridium celatum DSM 1785</name>
    <dbReference type="NCBI Taxonomy" id="545697"/>
    <lineage>
        <taxon>Bacteria</taxon>
        <taxon>Bacillati</taxon>
        <taxon>Bacillota</taxon>
        <taxon>Clostridia</taxon>
        <taxon>Eubacteriales</taxon>
        <taxon>Clostridiaceae</taxon>
        <taxon>Clostridium</taxon>
    </lineage>
</organism>
<gene>
    <name evidence="2" type="ORF">HMPREF0216_02233</name>
</gene>
<evidence type="ECO:0000256" key="1">
    <source>
        <dbReference type="SAM" id="Phobius"/>
    </source>
</evidence>
<dbReference type="STRING" id="545697.HMPREF0216_02233"/>
<dbReference type="eggNOG" id="ENOG502ZQ95">
    <property type="taxonomic scope" value="Bacteria"/>
</dbReference>
<dbReference type="EMBL" id="AMEZ01000059">
    <property type="protein sequence ID" value="EKY26194.1"/>
    <property type="molecule type" value="Genomic_DNA"/>
</dbReference>
<sequence>MNNYFDKNSNNLKNNNKKIAKLSVLILVIFLIVGFGTYFVTDKLMNNEYESEEKTVYNNTQALSDEIQIVLMDDGIVTKEQSVLEFKAENSIDSDINEQFIVNFFLAEGYELEELLDSKLVFSKENTMVVVEPNKYYIGEKDGYFAIYKSDSEGKLTIESEDDIYKNSRPISFLQDQEDLKRIKEFKNCFDTKEEAKESLTAYIS</sequence>
<dbReference type="PATRIC" id="fig|545697.3.peg.2195"/>
<proteinExistence type="predicted"/>
<evidence type="ECO:0000313" key="3">
    <source>
        <dbReference type="Proteomes" id="UP000010420"/>
    </source>
</evidence>
<comment type="caution">
    <text evidence="2">The sequence shown here is derived from an EMBL/GenBank/DDBJ whole genome shotgun (WGS) entry which is preliminary data.</text>
</comment>
<dbReference type="Proteomes" id="UP000010420">
    <property type="component" value="Unassembled WGS sequence"/>
</dbReference>
<evidence type="ECO:0008006" key="4">
    <source>
        <dbReference type="Google" id="ProtNLM"/>
    </source>
</evidence>
<keyword evidence="1" id="KW-0472">Membrane</keyword>
<protein>
    <recommendedName>
        <fullName evidence="4">Bypass of forespore C C-terminal domain-containing protein</fullName>
    </recommendedName>
</protein>